<dbReference type="InterPro" id="IPR013187">
    <property type="entry name" value="F-box-assoc_dom_typ3"/>
</dbReference>
<feature type="domain" description="F-box" evidence="1">
    <location>
        <begin position="27"/>
        <end position="55"/>
    </location>
</feature>
<dbReference type="OrthoDB" id="1893819at2759"/>
<evidence type="ECO:0000259" key="2">
    <source>
        <dbReference type="Pfam" id="PF08268"/>
    </source>
</evidence>
<dbReference type="PANTHER" id="PTHR35546">
    <property type="entry name" value="F-BOX PROTEIN INTERACTION DOMAIN PROTEIN-RELATED"/>
    <property type="match status" value="1"/>
</dbReference>
<keyword evidence="4" id="KW-1185">Reference proteome</keyword>
<dbReference type="Proteomes" id="UP000554482">
    <property type="component" value="Unassembled WGS sequence"/>
</dbReference>
<accession>A0A7J6VCZ6</accession>
<feature type="domain" description="F-box associated beta-propeller type 3" evidence="2">
    <location>
        <begin position="91"/>
        <end position="283"/>
    </location>
</feature>
<dbReference type="PANTHER" id="PTHR35546:SF130">
    <property type="entry name" value="EXPRESSED PROTEIN"/>
    <property type="match status" value="1"/>
</dbReference>
<protein>
    <recommendedName>
        <fullName evidence="5">F-box protein</fullName>
    </recommendedName>
</protein>
<dbReference type="Pfam" id="PF00646">
    <property type="entry name" value="F-box"/>
    <property type="match status" value="1"/>
</dbReference>
<dbReference type="Pfam" id="PF08268">
    <property type="entry name" value="FBA_3"/>
    <property type="match status" value="1"/>
</dbReference>
<dbReference type="SUPFAM" id="SSF81383">
    <property type="entry name" value="F-box domain"/>
    <property type="match status" value="1"/>
</dbReference>
<evidence type="ECO:0000313" key="3">
    <source>
        <dbReference type="EMBL" id="KAF5182773.1"/>
    </source>
</evidence>
<name>A0A7J6VCZ6_THATH</name>
<evidence type="ECO:0008006" key="5">
    <source>
        <dbReference type="Google" id="ProtNLM"/>
    </source>
</evidence>
<proteinExistence type="predicted"/>
<reference evidence="3 4" key="1">
    <citation type="submission" date="2020-06" db="EMBL/GenBank/DDBJ databases">
        <title>Transcriptomic and genomic resources for Thalictrum thalictroides and T. hernandezii: Facilitating candidate gene discovery in an emerging model plant lineage.</title>
        <authorList>
            <person name="Arias T."/>
            <person name="Riano-Pachon D.M."/>
            <person name="Di Stilio V.S."/>
        </authorList>
    </citation>
    <scope>NUCLEOTIDE SEQUENCE [LARGE SCALE GENOMIC DNA]</scope>
    <source>
        <strain evidence="4">cv. WT478/WT964</strain>
        <tissue evidence="3">Leaves</tissue>
    </source>
</reference>
<dbReference type="CDD" id="cd22157">
    <property type="entry name" value="F-box_AtFBW1-like"/>
    <property type="match status" value="1"/>
</dbReference>
<comment type="caution">
    <text evidence="3">The sequence shown here is derived from an EMBL/GenBank/DDBJ whole genome shotgun (WGS) entry which is preliminary data.</text>
</comment>
<dbReference type="InterPro" id="IPR036047">
    <property type="entry name" value="F-box-like_dom_sf"/>
</dbReference>
<dbReference type="NCBIfam" id="TIGR01640">
    <property type="entry name" value="F_box_assoc_1"/>
    <property type="match status" value="1"/>
</dbReference>
<sequence length="376" mass="43171">MLGMKNSRRKVPSTNTVTINNDILENNILPRLPVKSLFRFRCVCKRWGSLLTADSIFSLQKPLSLKPPSGLVYWNEKRLAFLSTDGRPMNVPDPKLSFLGEFVSVTNSCNGLICGFYVREGLWPEIYVCNPVTKQVRSTRMPKRGLIVGLAFDPSSPNPHYKLMCPFIVYRNASHNEYGFNLFLSSTGMWRESKERIRISPQSVVTGRSFFVDGVLYFKATNDVIWFQIDNDLAGVVPLPLSDKMITATLGEYKSKLSYIQITISDIEIWTLKNFHWKKKRCVGLDLLDVYCRPKVNVIDHLKKILKTLEANYRTRQSFRPLPLALDDIFLFQVGAKAYFYNMRTSEVSMICQSDRMMGNFFTCLPYTNSFVPIPE</sequence>
<gene>
    <name evidence="3" type="ORF">FRX31_027644</name>
</gene>
<dbReference type="EMBL" id="JABWDY010034315">
    <property type="protein sequence ID" value="KAF5182773.1"/>
    <property type="molecule type" value="Genomic_DNA"/>
</dbReference>
<evidence type="ECO:0000313" key="4">
    <source>
        <dbReference type="Proteomes" id="UP000554482"/>
    </source>
</evidence>
<organism evidence="3 4">
    <name type="scientific">Thalictrum thalictroides</name>
    <name type="common">Rue-anemone</name>
    <name type="synonym">Anemone thalictroides</name>
    <dbReference type="NCBI Taxonomy" id="46969"/>
    <lineage>
        <taxon>Eukaryota</taxon>
        <taxon>Viridiplantae</taxon>
        <taxon>Streptophyta</taxon>
        <taxon>Embryophyta</taxon>
        <taxon>Tracheophyta</taxon>
        <taxon>Spermatophyta</taxon>
        <taxon>Magnoliopsida</taxon>
        <taxon>Ranunculales</taxon>
        <taxon>Ranunculaceae</taxon>
        <taxon>Thalictroideae</taxon>
        <taxon>Thalictrum</taxon>
    </lineage>
</organism>
<evidence type="ECO:0000259" key="1">
    <source>
        <dbReference type="Pfam" id="PF00646"/>
    </source>
</evidence>
<dbReference type="InterPro" id="IPR055290">
    <property type="entry name" value="At3g26010-like"/>
</dbReference>
<dbReference type="InterPro" id="IPR001810">
    <property type="entry name" value="F-box_dom"/>
</dbReference>
<dbReference type="InterPro" id="IPR017451">
    <property type="entry name" value="F-box-assoc_interact_dom"/>
</dbReference>
<dbReference type="Gene3D" id="1.20.1280.50">
    <property type="match status" value="1"/>
</dbReference>
<dbReference type="AlphaFoldDB" id="A0A7J6VCZ6"/>